<keyword evidence="1" id="KW-0472">Membrane</keyword>
<keyword evidence="3" id="KW-1185">Reference proteome</keyword>
<protein>
    <submittedName>
        <fullName evidence="2">Uncharacterized protein</fullName>
    </submittedName>
</protein>
<feature type="non-terminal residue" evidence="2">
    <location>
        <position position="1"/>
    </location>
</feature>
<dbReference type="AlphaFoldDB" id="A0A392Q6L2"/>
<dbReference type="EMBL" id="LXQA010115049">
    <property type="protein sequence ID" value="MCI19489.1"/>
    <property type="molecule type" value="Genomic_DNA"/>
</dbReference>
<reference evidence="2 3" key="1">
    <citation type="journal article" date="2018" name="Front. Plant Sci.">
        <title>Red Clover (Trifolium pratense) and Zigzag Clover (T. medium) - A Picture of Genomic Similarities and Differences.</title>
        <authorList>
            <person name="Dluhosova J."/>
            <person name="Istvanek J."/>
            <person name="Nedelnik J."/>
            <person name="Repkova J."/>
        </authorList>
    </citation>
    <scope>NUCLEOTIDE SEQUENCE [LARGE SCALE GENOMIC DNA]</scope>
    <source>
        <strain evidence="3">cv. 10/8</strain>
        <tissue evidence="2">Leaf</tissue>
    </source>
</reference>
<name>A0A392Q6L2_9FABA</name>
<organism evidence="2 3">
    <name type="scientific">Trifolium medium</name>
    <dbReference type="NCBI Taxonomy" id="97028"/>
    <lineage>
        <taxon>Eukaryota</taxon>
        <taxon>Viridiplantae</taxon>
        <taxon>Streptophyta</taxon>
        <taxon>Embryophyta</taxon>
        <taxon>Tracheophyta</taxon>
        <taxon>Spermatophyta</taxon>
        <taxon>Magnoliopsida</taxon>
        <taxon>eudicotyledons</taxon>
        <taxon>Gunneridae</taxon>
        <taxon>Pentapetalae</taxon>
        <taxon>rosids</taxon>
        <taxon>fabids</taxon>
        <taxon>Fabales</taxon>
        <taxon>Fabaceae</taxon>
        <taxon>Papilionoideae</taxon>
        <taxon>50 kb inversion clade</taxon>
        <taxon>NPAAA clade</taxon>
        <taxon>Hologalegina</taxon>
        <taxon>IRL clade</taxon>
        <taxon>Trifolieae</taxon>
        <taxon>Trifolium</taxon>
    </lineage>
</organism>
<keyword evidence="1" id="KW-0812">Transmembrane</keyword>
<proteinExistence type="predicted"/>
<feature type="transmembrane region" description="Helical" evidence="1">
    <location>
        <begin position="41"/>
        <end position="65"/>
    </location>
</feature>
<evidence type="ECO:0000313" key="3">
    <source>
        <dbReference type="Proteomes" id="UP000265520"/>
    </source>
</evidence>
<dbReference type="Proteomes" id="UP000265520">
    <property type="component" value="Unassembled WGS sequence"/>
</dbReference>
<comment type="caution">
    <text evidence="2">The sequence shown here is derived from an EMBL/GenBank/DDBJ whole genome shotgun (WGS) entry which is preliminary data.</text>
</comment>
<evidence type="ECO:0000313" key="2">
    <source>
        <dbReference type="EMBL" id="MCI19489.1"/>
    </source>
</evidence>
<accession>A0A392Q6L2</accession>
<sequence>APTLPLASDEGSPVLHFQQFLLFLPFLLVVWLSLDRGLRHHIVVVIIVLSVMVGGTEYVVSPVYINASFCPNPTPPPPPPG</sequence>
<keyword evidence="1" id="KW-1133">Transmembrane helix</keyword>
<feature type="transmembrane region" description="Helical" evidence="1">
    <location>
        <begin position="15"/>
        <end position="34"/>
    </location>
</feature>
<evidence type="ECO:0000256" key="1">
    <source>
        <dbReference type="SAM" id="Phobius"/>
    </source>
</evidence>